<sequence length="136" mass="14724">MLNSECREYDPNARDGAHANADVAVDHRKCAKTEGQDCAALDQTAVRRHSAEDRAGPASVHSPAQPSVNGTLCHTTATPFSTFVLRIDHGTEFGGYAVMTDVLIWLPSLHSERFRDLNVGNPTHELLDRTAAVGLC</sequence>
<feature type="region of interest" description="Disordered" evidence="1">
    <location>
        <begin position="42"/>
        <end position="70"/>
    </location>
</feature>
<reference evidence="2 3" key="1">
    <citation type="submission" date="2015-04" db="EMBL/GenBank/DDBJ databases">
        <title>Comparative genomics of rhizobia nodulating Arachis hypogaea in China.</title>
        <authorList>
            <person name="Li Y."/>
        </authorList>
    </citation>
    <scope>NUCLEOTIDE SEQUENCE [LARGE SCALE GENOMIC DNA]</scope>
    <source>
        <strain evidence="2 3">CCBAU 51787</strain>
    </source>
</reference>
<evidence type="ECO:0000313" key="3">
    <source>
        <dbReference type="Proteomes" id="UP000290565"/>
    </source>
</evidence>
<dbReference type="AlphaFoldDB" id="A0A4Q0RVD4"/>
<name>A0A4Q0RVD4_9BRAD</name>
<accession>A0A4Q0RVD4</accession>
<dbReference type="RefSeq" id="WP_164939868.1">
    <property type="nucleotide sequence ID" value="NZ_LBJM01000207.1"/>
</dbReference>
<proteinExistence type="predicted"/>
<dbReference type="EMBL" id="LBJM01000207">
    <property type="protein sequence ID" value="RXH21811.1"/>
    <property type="molecule type" value="Genomic_DNA"/>
</dbReference>
<evidence type="ECO:0000313" key="2">
    <source>
        <dbReference type="EMBL" id="RXH21811.1"/>
    </source>
</evidence>
<protein>
    <submittedName>
        <fullName evidence="2">Uncharacterized protein</fullName>
    </submittedName>
</protein>
<dbReference type="Proteomes" id="UP000290565">
    <property type="component" value="Unassembled WGS sequence"/>
</dbReference>
<organism evidence="2 3">
    <name type="scientific">Bradyrhizobium zhanjiangense</name>
    <dbReference type="NCBI Taxonomy" id="1325107"/>
    <lineage>
        <taxon>Bacteria</taxon>
        <taxon>Pseudomonadati</taxon>
        <taxon>Pseudomonadota</taxon>
        <taxon>Alphaproteobacteria</taxon>
        <taxon>Hyphomicrobiales</taxon>
        <taxon>Nitrobacteraceae</taxon>
        <taxon>Bradyrhizobium</taxon>
    </lineage>
</organism>
<gene>
    <name evidence="2" type="ORF">XH94_37905</name>
</gene>
<evidence type="ECO:0000256" key="1">
    <source>
        <dbReference type="SAM" id="MobiDB-lite"/>
    </source>
</evidence>
<comment type="caution">
    <text evidence="2">The sequence shown here is derived from an EMBL/GenBank/DDBJ whole genome shotgun (WGS) entry which is preliminary data.</text>
</comment>